<name>B1ZZQ0_OPITP</name>
<feature type="domain" description="Glycosyl transferase family 4" evidence="3">
    <location>
        <begin position="25"/>
        <end position="191"/>
    </location>
</feature>
<evidence type="ECO:0000313" key="4">
    <source>
        <dbReference type="EMBL" id="ACB77236.1"/>
    </source>
</evidence>
<keyword evidence="1 4" id="KW-0808">Transferase</keyword>
<dbReference type="Pfam" id="PF00534">
    <property type="entry name" value="Glycos_transf_1"/>
    <property type="match status" value="1"/>
</dbReference>
<sequence>MTILFVHQNYPGQFGHLAAALVQRGDRVAVLHYRKDLVVHPGIESAPCERPDAGPAGMNPLAADFEAQVRAGEATAKRALELRARGFNPDVIIGHPGWGEMLFLRDVWPGSKIIAYPEFFFGRARVDSYFDPEFGPPAEATAFRLRMNNTVCLHALESSDALWYPTEWQRLCFPTSAQARAMVIHDGIDTAVDAPSSKASITLARDGRKRVLTGADEVITFVNRNHEPIRGFHVFMRALPAILARRPRANVVIVGGDGISYGTPPPRERNWREFMLKELDGQLDLSRIHFVGKVPKEIFLAILQVSTLHIYLTHPFVLSWSLLEAMSCECRILASRTEPVTEFLTDGVNGTLFDFFRPDELAAKAIEILHTRRQFEPLRHAARQTILQRCDLRAVCLPAQLRWIDELTHRR</sequence>
<proteinExistence type="predicted"/>
<dbReference type="PANTHER" id="PTHR46401:SF2">
    <property type="entry name" value="GLYCOSYLTRANSFERASE WBBK-RELATED"/>
    <property type="match status" value="1"/>
</dbReference>
<organism evidence="4 5">
    <name type="scientific">Opitutus terrae (strain DSM 11246 / JCM 15787 / PB90-1)</name>
    <dbReference type="NCBI Taxonomy" id="452637"/>
    <lineage>
        <taxon>Bacteria</taxon>
        <taxon>Pseudomonadati</taxon>
        <taxon>Verrucomicrobiota</taxon>
        <taxon>Opitutia</taxon>
        <taxon>Opitutales</taxon>
        <taxon>Opitutaceae</taxon>
        <taxon>Opitutus</taxon>
    </lineage>
</organism>
<evidence type="ECO:0000259" key="2">
    <source>
        <dbReference type="Pfam" id="PF00534"/>
    </source>
</evidence>
<dbReference type="eggNOG" id="COG0438">
    <property type="taxonomic scope" value="Bacteria"/>
</dbReference>
<dbReference type="Pfam" id="PF12000">
    <property type="entry name" value="Glyco_trans_4_3"/>
    <property type="match status" value="1"/>
</dbReference>
<dbReference type="EMBL" id="CP001032">
    <property type="protein sequence ID" value="ACB77236.1"/>
    <property type="molecule type" value="Genomic_DNA"/>
</dbReference>
<dbReference type="SUPFAM" id="SSF53756">
    <property type="entry name" value="UDP-Glycosyltransferase/glycogen phosphorylase"/>
    <property type="match status" value="1"/>
</dbReference>
<dbReference type="Gene3D" id="3.40.50.2000">
    <property type="entry name" value="Glycogen Phosphorylase B"/>
    <property type="match status" value="2"/>
</dbReference>
<dbReference type="CAZy" id="GT4">
    <property type="family name" value="Glycosyltransferase Family 4"/>
</dbReference>
<gene>
    <name evidence="4" type="ordered locus">Oter_3962</name>
</gene>
<dbReference type="OrthoDB" id="5416057at2"/>
<dbReference type="AlphaFoldDB" id="B1ZZQ0"/>
<keyword evidence="5" id="KW-1185">Reference proteome</keyword>
<reference evidence="4 5" key="1">
    <citation type="journal article" date="2011" name="J. Bacteriol.">
        <title>Genome sequence of the verrucomicrobium Opitutus terrae PB90-1, an abundant inhabitant of rice paddy soil ecosystems.</title>
        <authorList>
            <person name="van Passel M.W."/>
            <person name="Kant R."/>
            <person name="Palva A."/>
            <person name="Copeland A."/>
            <person name="Lucas S."/>
            <person name="Lapidus A."/>
            <person name="Glavina del Rio T."/>
            <person name="Pitluck S."/>
            <person name="Goltsman E."/>
            <person name="Clum A."/>
            <person name="Sun H."/>
            <person name="Schmutz J."/>
            <person name="Larimer F.W."/>
            <person name="Land M.L."/>
            <person name="Hauser L."/>
            <person name="Kyrpides N."/>
            <person name="Mikhailova N."/>
            <person name="Richardson P.P."/>
            <person name="Janssen P.H."/>
            <person name="de Vos W.M."/>
            <person name="Smidt H."/>
        </authorList>
    </citation>
    <scope>NUCLEOTIDE SEQUENCE [LARGE SCALE GENOMIC DNA]</scope>
    <source>
        <strain evidence="5">DSM 11246 / JCM 15787 / PB90-1</strain>
    </source>
</reference>
<feature type="domain" description="Glycosyl transferase family 1" evidence="2">
    <location>
        <begin position="214"/>
        <end position="383"/>
    </location>
</feature>
<evidence type="ECO:0000259" key="3">
    <source>
        <dbReference type="Pfam" id="PF12000"/>
    </source>
</evidence>
<dbReference type="GO" id="GO:0016757">
    <property type="term" value="F:glycosyltransferase activity"/>
    <property type="evidence" value="ECO:0007669"/>
    <property type="project" value="InterPro"/>
</dbReference>
<evidence type="ECO:0000256" key="1">
    <source>
        <dbReference type="ARBA" id="ARBA00022679"/>
    </source>
</evidence>
<dbReference type="KEGG" id="ote:Oter_3962"/>
<accession>B1ZZQ0</accession>
<dbReference type="InterPro" id="IPR001296">
    <property type="entry name" value="Glyco_trans_1"/>
</dbReference>
<dbReference type="RefSeq" id="WP_012376764.1">
    <property type="nucleotide sequence ID" value="NC_010571.1"/>
</dbReference>
<dbReference type="PANTHER" id="PTHR46401">
    <property type="entry name" value="GLYCOSYLTRANSFERASE WBBK-RELATED"/>
    <property type="match status" value="1"/>
</dbReference>
<dbReference type="InterPro" id="IPR022623">
    <property type="entry name" value="Glyco_trans_4"/>
</dbReference>
<dbReference type="HOGENOM" id="CLU_054763_0_0_0"/>
<dbReference type="Proteomes" id="UP000007013">
    <property type="component" value="Chromosome"/>
</dbReference>
<evidence type="ECO:0000313" key="5">
    <source>
        <dbReference type="Proteomes" id="UP000007013"/>
    </source>
</evidence>
<dbReference type="STRING" id="452637.Oter_3962"/>
<protein>
    <submittedName>
        <fullName evidence="4">Glycosyl transferase group 1</fullName>
    </submittedName>
</protein>
<dbReference type="GO" id="GO:0009103">
    <property type="term" value="P:lipopolysaccharide biosynthetic process"/>
    <property type="evidence" value="ECO:0007669"/>
    <property type="project" value="TreeGrafter"/>
</dbReference>